<dbReference type="EMBL" id="CP015772">
    <property type="protein sequence ID" value="ANH84185.1"/>
    <property type="molecule type" value="Genomic_DNA"/>
</dbReference>
<evidence type="ECO:0000256" key="10">
    <source>
        <dbReference type="SAM" id="SignalP"/>
    </source>
</evidence>
<evidence type="ECO:0000259" key="11">
    <source>
        <dbReference type="Pfam" id="PF00593"/>
    </source>
</evidence>
<proteinExistence type="inferred from homology"/>
<evidence type="ECO:0000256" key="8">
    <source>
        <dbReference type="PROSITE-ProRule" id="PRU01360"/>
    </source>
</evidence>
<dbReference type="SUPFAM" id="SSF49464">
    <property type="entry name" value="Carboxypeptidase regulatory domain-like"/>
    <property type="match status" value="1"/>
</dbReference>
<dbReference type="Pfam" id="PF13620">
    <property type="entry name" value="CarboxypepD_reg"/>
    <property type="match status" value="1"/>
</dbReference>
<dbReference type="InterPro" id="IPR037066">
    <property type="entry name" value="Plug_dom_sf"/>
</dbReference>
<sequence>MRKRRLMLVVPLLLLSFPLLTAAQIKPGGINGKVITEQGDPLNGVTVTLINQTNREGRFAVSDENGNFSFANVTYNQKYTLVFEYVGYQADSVTQFSVRNESENNAIVMRLKPSDAKSALNEVVVVGYGTQKKINLTGAVSVVDGEALANRPVVNATQSLQGLVPGLNVSVNNKGGTPGTSYNLNIRGQGNLSSSDNPYVLVDGMEMSLSDVNPNDIESISVLKDAAASSIYGARAAYGVILVTTKKGSKNKMSFNYNGNVGVTHPAKLPDMVNSYEFAKFFNAGWKNVTGNVEYSDEKLALLEQFVKDPTGMNQWPEQTTNWFLVENSPLGVGNTNNFKLQYKDLALKQDHNLSATGGNDKQQYYVSGGYYDEDGLLHYADINYKRYNLNARLTSQLASWLKLNLNTKYSNDKSTTPFGDNAVNESMFFHNLARMRPTNSPYDLNGHFTELSQIPYLQSGSVNNNQNNNLGILSGFEIQPLKNWKIFVDYNYRLNNNNNEQAAIPATIYGLDGTTRYEARQELAVPLGGSYYRSMTKSIYNSINIYSNYNLNIANTHHFTFMAGGQQDNLKYSNLWSKATDLLNFSNPGLGTTSGQRTTDESRNGWATLGFFGRINYDYKGKYLFEGNARYDGSSRFSPDNRWGFFPSVSVGYNISKEQFMSSTRNWLNMLKLRGSYGFLGNQAGAALYTFAQTMSTQPQGSWFFQNGREMIINAPGTFNPDVTWEKIESADIAIDFGMLNNRLTGSFDVYQRTTRDMLGPTAKLADMFGASAPQANNATMRNRGWELSINYNNKINNNLSYSVGGMLSDYTAQVLSYQNPTLNDPAGTWYPGKKVGEIWGYKTGGLIQTQQEADEYNKLDRSYLSGQNWIPGDVKYLDLNNDNKINRGSNKIGDMGDLSVIGNSTPRYQYALSGSLTWKHLSLSMLWQGVGKRDYNPAGSVYFWGAGAKAQVTVFQEHLDYWTPDNPNAYYPNPYIGTVGSIGPYAAKVTQAADRYIQNGAYLRLKNLTLSYNIPGNTVSKIGLKNVTIYGAGENLLTFTKMAKMFDPETVFVFNEGGKNYALTQTFSIGLNVSF</sequence>
<feature type="domain" description="TonB-dependent receptor-like beta-barrel" evidence="11">
    <location>
        <begin position="442"/>
        <end position="1038"/>
    </location>
</feature>
<evidence type="ECO:0000256" key="1">
    <source>
        <dbReference type="ARBA" id="ARBA00004571"/>
    </source>
</evidence>
<comment type="subcellular location">
    <subcellularLocation>
        <location evidence="1 8">Cell outer membrane</location>
        <topology evidence="1 8">Multi-pass membrane protein</topology>
    </subcellularLocation>
</comment>
<keyword evidence="3 8" id="KW-1134">Transmembrane beta strand</keyword>
<keyword evidence="5 9" id="KW-0798">TonB box</keyword>
<dbReference type="InterPro" id="IPR000531">
    <property type="entry name" value="Beta-barrel_TonB"/>
</dbReference>
<reference evidence="13 14" key="1">
    <citation type="submission" date="2016-05" db="EMBL/GenBank/DDBJ databases">
        <title>Niabella ginsenosidivorans BS26 whole genome sequencing.</title>
        <authorList>
            <person name="Im W.T."/>
            <person name="Siddiqi M.Z."/>
        </authorList>
    </citation>
    <scope>NUCLEOTIDE SEQUENCE [LARGE SCALE GENOMIC DNA]</scope>
    <source>
        <strain evidence="13 14">BS26</strain>
    </source>
</reference>
<keyword evidence="2 8" id="KW-0813">Transport</keyword>
<evidence type="ECO:0000256" key="3">
    <source>
        <dbReference type="ARBA" id="ARBA00022452"/>
    </source>
</evidence>
<dbReference type="InterPro" id="IPR012910">
    <property type="entry name" value="Plug_dom"/>
</dbReference>
<evidence type="ECO:0000256" key="2">
    <source>
        <dbReference type="ARBA" id="ARBA00022448"/>
    </source>
</evidence>
<dbReference type="AlphaFoldDB" id="A0A1A9I9Z3"/>
<dbReference type="Pfam" id="PF07715">
    <property type="entry name" value="Plug"/>
    <property type="match status" value="1"/>
</dbReference>
<dbReference type="Gene3D" id="2.170.130.10">
    <property type="entry name" value="TonB-dependent receptor, plug domain"/>
    <property type="match status" value="1"/>
</dbReference>
<gene>
    <name evidence="13" type="ORF">A8C56_23590</name>
</gene>
<keyword evidence="7 8" id="KW-0998">Cell outer membrane</keyword>
<accession>A0A1A9I9Z3</accession>
<dbReference type="STRING" id="1176587.A8C56_23590"/>
<dbReference type="InterPro" id="IPR036942">
    <property type="entry name" value="Beta-barrel_TonB_sf"/>
</dbReference>
<evidence type="ECO:0000256" key="4">
    <source>
        <dbReference type="ARBA" id="ARBA00022692"/>
    </source>
</evidence>
<dbReference type="Proteomes" id="UP000077667">
    <property type="component" value="Chromosome"/>
</dbReference>
<keyword evidence="10" id="KW-0732">Signal</keyword>
<dbReference type="InterPro" id="IPR039426">
    <property type="entry name" value="TonB-dep_rcpt-like"/>
</dbReference>
<dbReference type="InterPro" id="IPR023997">
    <property type="entry name" value="TonB-dep_OMP_SusC/RagA_CS"/>
</dbReference>
<dbReference type="InterPro" id="IPR008969">
    <property type="entry name" value="CarboxyPept-like_regulatory"/>
</dbReference>
<dbReference type="SUPFAM" id="SSF56935">
    <property type="entry name" value="Porins"/>
    <property type="match status" value="1"/>
</dbReference>
<dbReference type="PROSITE" id="PS52016">
    <property type="entry name" value="TONB_DEPENDENT_REC_3"/>
    <property type="match status" value="1"/>
</dbReference>
<evidence type="ECO:0000256" key="9">
    <source>
        <dbReference type="RuleBase" id="RU003357"/>
    </source>
</evidence>
<evidence type="ECO:0000256" key="7">
    <source>
        <dbReference type="ARBA" id="ARBA00023237"/>
    </source>
</evidence>
<dbReference type="Pfam" id="PF00593">
    <property type="entry name" value="TonB_dep_Rec_b-barrel"/>
    <property type="match status" value="1"/>
</dbReference>
<dbReference type="KEGG" id="nia:A8C56_23590"/>
<keyword evidence="6 8" id="KW-0472">Membrane</keyword>
<dbReference type="Gene3D" id="2.40.170.20">
    <property type="entry name" value="TonB-dependent receptor, beta-barrel domain"/>
    <property type="match status" value="1"/>
</dbReference>
<dbReference type="GO" id="GO:0009279">
    <property type="term" value="C:cell outer membrane"/>
    <property type="evidence" value="ECO:0007669"/>
    <property type="project" value="UniProtKB-SubCell"/>
</dbReference>
<dbReference type="Gene3D" id="2.60.40.1120">
    <property type="entry name" value="Carboxypeptidase-like, regulatory domain"/>
    <property type="match status" value="1"/>
</dbReference>
<feature type="chain" id="PRO_5008390083" evidence="10">
    <location>
        <begin position="23"/>
        <end position="1077"/>
    </location>
</feature>
<feature type="domain" description="TonB-dependent receptor plug" evidence="12">
    <location>
        <begin position="133"/>
        <end position="240"/>
    </location>
</feature>
<organism evidence="13 14">
    <name type="scientific">Niabella ginsenosidivorans</name>
    <dbReference type="NCBI Taxonomy" id="1176587"/>
    <lineage>
        <taxon>Bacteria</taxon>
        <taxon>Pseudomonadati</taxon>
        <taxon>Bacteroidota</taxon>
        <taxon>Chitinophagia</taxon>
        <taxon>Chitinophagales</taxon>
        <taxon>Chitinophagaceae</taxon>
        <taxon>Niabella</taxon>
    </lineage>
</organism>
<dbReference type="InterPro" id="IPR023996">
    <property type="entry name" value="TonB-dep_OMP_SusC/RagA"/>
</dbReference>
<evidence type="ECO:0000313" key="13">
    <source>
        <dbReference type="EMBL" id="ANH84185.1"/>
    </source>
</evidence>
<evidence type="ECO:0000256" key="6">
    <source>
        <dbReference type="ARBA" id="ARBA00023136"/>
    </source>
</evidence>
<evidence type="ECO:0000313" key="14">
    <source>
        <dbReference type="Proteomes" id="UP000077667"/>
    </source>
</evidence>
<evidence type="ECO:0000256" key="5">
    <source>
        <dbReference type="ARBA" id="ARBA00023077"/>
    </source>
</evidence>
<comment type="similarity">
    <text evidence="8 9">Belongs to the TonB-dependent receptor family.</text>
</comment>
<keyword evidence="14" id="KW-1185">Reference proteome</keyword>
<dbReference type="NCBIfam" id="TIGR04056">
    <property type="entry name" value="OMP_RagA_SusC"/>
    <property type="match status" value="1"/>
</dbReference>
<protein>
    <submittedName>
        <fullName evidence="13">SusC/RagA family TonB-linked outer membrane protein</fullName>
    </submittedName>
</protein>
<keyword evidence="4 8" id="KW-0812">Transmembrane</keyword>
<name>A0A1A9I9Z3_9BACT</name>
<evidence type="ECO:0000259" key="12">
    <source>
        <dbReference type="Pfam" id="PF07715"/>
    </source>
</evidence>
<dbReference type="NCBIfam" id="TIGR04057">
    <property type="entry name" value="SusC_RagA_signa"/>
    <property type="match status" value="1"/>
</dbReference>
<feature type="signal peptide" evidence="10">
    <location>
        <begin position="1"/>
        <end position="22"/>
    </location>
</feature>